<name>A0A4S8L9Q7_DENBC</name>
<protein>
    <recommendedName>
        <fullName evidence="3">Retrotransposon gag domain-containing protein</fullName>
    </recommendedName>
</protein>
<dbReference type="EMBL" id="ML179553">
    <property type="protein sequence ID" value="THU85330.1"/>
    <property type="molecule type" value="Genomic_DNA"/>
</dbReference>
<dbReference type="AlphaFoldDB" id="A0A4S8L9Q7"/>
<gene>
    <name evidence="1" type="ORF">K435DRAFT_869392</name>
</gene>
<evidence type="ECO:0008006" key="3">
    <source>
        <dbReference type="Google" id="ProtNLM"/>
    </source>
</evidence>
<sequence>MFVAKPTIYSTEQARVTYTSSWFTGAAARYYQNQVEQEMENGLWIPSLHEWSVFVREFGRLFGLHDEMLHAQASLDRVIQRFGESFADFLVRFEDAALKTQYNDPARRWRLLLQIRKDLRDRLTLVGRIPSTFDEVVK</sequence>
<evidence type="ECO:0000313" key="2">
    <source>
        <dbReference type="Proteomes" id="UP000297245"/>
    </source>
</evidence>
<organism evidence="1 2">
    <name type="scientific">Dendrothele bispora (strain CBS 962.96)</name>
    <dbReference type="NCBI Taxonomy" id="1314807"/>
    <lineage>
        <taxon>Eukaryota</taxon>
        <taxon>Fungi</taxon>
        <taxon>Dikarya</taxon>
        <taxon>Basidiomycota</taxon>
        <taxon>Agaricomycotina</taxon>
        <taxon>Agaricomycetes</taxon>
        <taxon>Agaricomycetidae</taxon>
        <taxon>Agaricales</taxon>
        <taxon>Agaricales incertae sedis</taxon>
        <taxon>Dendrothele</taxon>
    </lineage>
</organism>
<dbReference type="Proteomes" id="UP000297245">
    <property type="component" value="Unassembled WGS sequence"/>
</dbReference>
<dbReference type="OrthoDB" id="5552562at2759"/>
<reference evidence="1 2" key="1">
    <citation type="journal article" date="2019" name="Nat. Ecol. Evol.">
        <title>Megaphylogeny resolves global patterns of mushroom evolution.</title>
        <authorList>
            <person name="Varga T."/>
            <person name="Krizsan K."/>
            <person name="Foldi C."/>
            <person name="Dima B."/>
            <person name="Sanchez-Garcia M."/>
            <person name="Sanchez-Ramirez S."/>
            <person name="Szollosi G.J."/>
            <person name="Szarkandi J.G."/>
            <person name="Papp V."/>
            <person name="Albert L."/>
            <person name="Andreopoulos W."/>
            <person name="Angelini C."/>
            <person name="Antonin V."/>
            <person name="Barry K.W."/>
            <person name="Bougher N.L."/>
            <person name="Buchanan P."/>
            <person name="Buyck B."/>
            <person name="Bense V."/>
            <person name="Catcheside P."/>
            <person name="Chovatia M."/>
            <person name="Cooper J."/>
            <person name="Damon W."/>
            <person name="Desjardin D."/>
            <person name="Finy P."/>
            <person name="Geml J."/>
            <person name="Haridas S."/>
            <person name="Hughes K."/>
            <person name="Justo A."/>
            <person name="Karasinski D."/>
            <person name="Kautmanova I."/>
            <person name="Kiss B."/>
            <person name="Kocsube S."/>
            <person name="Kotiranta H."/>
            <person name="LaButti K.M."/>
            <person name="Lechner B.E."/>
            <person name="Liimatainen K."/>
            <person name="Lipzen A."/>
            <person name="Lukacs Z."/>
            <person name="Mihaltcheva S."/>
            <person name="Morgado L.N."/>
            <person name="Niskanen T."/>
            <person name="Noordeloos M.E."/>
            <person name="Ohm R.A."/>
            <person name="Ortiz-Santana B."/>
            <person name="Ovrebo C."/>
            <person name="Racz N."/>
            <person name="Riley R."/>
            <person name="Savchenko A."/>
            <person name="Shiryaev A."/>
            <person name="Soop K."/>
            <person name="Spirin V."/>
            <person name="Szebenyi C."/>
            <person name="Tomsovsky M."/>
            <person name="Tulloss R.E."/>
            <person name="Uehling J."/>
            <person name="Grigoriev I.V."/>
            <person name="Vagvolgyi C."/>
            <person name="Papp T."/>
            <person name="Martin F.M."/>
            <person name="Miettinen O."/>
            <person name="Hibbett D.S."/>
            <person name="Nagy L.G."/>
        </authorList>
    </citation>
    <scope>NUCLEOTIDE SEQUENCE [LARGE SCALE GENOMIC DNA]</scope>
    <source>
        <strain evidence="1 2">CBS 962.96</strain>
    </source>
</reference>
<proteinExistence type="predicted"/>
<evidence type="ECO:0000313" key="1">
    <source>
        <dbReference type="EMBL" id="THU85330.1"/>
    </source>
</evidence>
<accession>A0A4S8L9Q7</accession>
<keyword evidence="2" id="KW-1185">Reference proteome</keyword>